<comment type="caution">
    <text evidence="2">The sequence shown here is derived from an EMBL/GenBank/DDBJ whole genome shotgun (WGS) entry which is preliminary data.</text>
</comment>
<dbReference type="SUPFAM" id="SSF51735">
    <property type="entry name" value="NAD(P)-binding Rossmann-fold domains"/>
    <property type="match status" value="1"/>
</dbReference>
<evidence type="ECO:0000259" key="1">
    <source>
        <dbReference type="Pfam" id="PF13460"/>
    </source>
</evidence>
<reference evidence="2 3" key="1">
    <citation type="journal article" date="2019" name="Int. J. Syst. Evol. Microbiol.">
        <title>The Global Catalogue of Microorganisms (GCM) 10K type strain sequencing project: providing services to taxonomists for standard genome sequencing and annotation.</title>
        <authorList>
            <consortium name="The Broad Institute Genomics Platform"/>
            <consortium name="The Broad Institute Genome Sequencing Center for Infectious Disease"/>
            <person name="Wu L."/>
            <person name="Ma J."/>
        </authorList>
    </citation>
    <scope>NUCLEOTIDE SEQUENCE [LARGE SCALE GENOMIC DNA]</scope>
    <source>
        <strain evidence="2 3">JCM 11136</strain>
    </source>
</reference>
<accession>A0ABN1R6N6</accession>
<evidence type="ECO:0000313" key="2">
    <source>
        <dbReference type="EMBL" id="GAA0952674.1"/>
    </source>
</evidence>
<name>A0ABN1R6N6_9ACTN</name>
<dbReference type="PANTHER" id="PTHR43162:SF1">
    <property type="entry name" value="PRESTALK A DIFFERENTIATION PROTEIN A"/>
    <property type="match status" value="1"/>
</dbReference>
<dbReference type="InterPro" id="IPR036291">
    <property type="entry name" value="NAD(P)-bd_dom_sf"/>
</dbReference>
<feature type="domain" description="NAD(P)-binding" evidence="1">
    <location>
        <begin position="6"/>
        <end position="167"/>
    </location>
</feature>
<dbReference type="Gene3D" id="3.40.50.720">
    <property type="entry name" value="NAD(P)-binding Rossmann-like Domain"/>
    <property type="match status" value="1"/>
</dbReference>
<dbReference type="InterPro" id="IPR051604">
    <property type="entry name" value="Ergot_Alk_Oxidoreductase"/>
</dbReference>
<dbReference type="Proteomes" id="UP001501578">
    <property type="component" value="Unassembled WGS sequence"/>
</dbReference>
<dbReference type="InterPro" id="IPR016040">
    <property type="entry name" value="NAD(P)-bd_dom"/>
</dbReference>
<dbReference type="PANTHER" id="PTHR43162">
    <property type="match status" value="1"/>
</dbReference>
<gene>
    <name evidence="2" type="ORF">GCM10009560_74650</name>
</gene>
<dbReference type="EMBL" id="BAAAHQ010000055">
    <property type="protein sequence ID" value="GAA0952674.1"/>
    <property type="molecule type" value="Genomic_DNA"/>
</dbReference>
<sequence>MIVVTGATGTIGRALVGQLPPDEVIAVVRAPAGFACREELGDFDRPETIGDLLSPGDRLFLNSSIWPGFVAAHQAVIDLAGKAGVAQVVTVSVRGARPGGLLGIGAHGEIDRHLRASGIPHAILQPTGYLQNLPAEVRDGRFHGSYGPARVNYLDARDIADVAAVLLTGEPVPGADYALTGSESLTHEEIAAVLSEVTGRDIRYVDLPEAELRARLESEGVPESVARDLPRLMASLNWSQTTSVIRDTTGRDPRTLAEFAAEFHDRF</sequence>
<keyword evidence="3" id="KW-1185">Reference proteome</keyword>
<evidence type="ECO:0000313" key="3">
    <source>
        <dbReference type="Proteomes" id="UP001501578"/>
    </source>
</evidence>
<organism evidence="2 3">
    <name type="scientific">Nonomuraea longicatena</name>
    <dbReference type="NCBI Taxonomy" id="83682"/>
    <lineage>
        <taxon>Bacteria</taxon>
        <taxon>Bacillati</taxon>
        <taxon>Actinomycetota</taxon>
        <taxon>Actinomycetes</taxon>
        <taxon>Streptosporangiales</taxon>
        <taxon>Streptosporangiaceae</taxon>
        <taxon>Nonomuraea</taxon>
    </lineage>
</organism>
<dbReference type="Gene3D" id="3.90.25.10">
    <property type="entry name" value="UDP-galactose 4-epimerase, domain 1"/>
    <property type="match status" value="1"/>
</dbReference>
<protein>
    <submittedName>
        <fullName evidence="2">SDR family oxidoreductase</fullName>
    </submittedName>
</protein>
<dbReference type="Pfam" id="PF13460">
    <property type="entry name" value="NAD_binding_10"/>
    <property type="match status" value="1"/>
</dbReference>
<proteinExistence type="predicted"/>
<dbReference type="RefSeq" id="WP_343955044.1">
    <property type="nucleotide sequence ID" value="NZ_BAAAHQ010000055.1"/>
</dbReference>